<name>A0A2V0PEI5_9CHLO</name>
<evidence type="ECO:0000256" key="2">
    <source>
        <dbReference type="SAM" id="MobiDB-lite"/>
    </source>
</evidence>
<sequence>MVVKEAARAVLISGTPLMSRPIEMWTQVEMLRPGLLGSYEAYGDRFCVDLRTLAAGGGGGGGAAGGWMDPYRGARDLDELRTLLEQNVMLRRTKESVDMALPPKLRHRIEIQVKLPERRHEIISIRSSMAAVSAELSAAPRDSAEAQRLATRRMLLTSELYRATGRAKIAGAIEFLATNILGLPQQQPASDDDDEDGGAAAAAAAAAAASARPARGAARRRGARAGGGAAAAAPAARGRKRRAEAGGDRAWGPGAPSSDEEEEDDLVEEEGEEDGGGGGGGGRQPRARRRAATKPAAGRRAKRGRGGARGTAGRGGEEEEEEAASDGEGGSGGGGAAPVAAGCGKVLVFAHNGEVLDAIERQLLVARRVPFIRIDGKVEGGRRQALVDAFQTDPKLQVALISITAGGVGLTLTAADRVVFAELYWVSSALLQAEDRAHRVGQEFPVNVYYLVAPGTADDEAWASVNSKQAVVSSAMGDNEAHARALRIPISPAAAVSPQASPPRTSNGDDGGGGGGTPRASPPRGVARALQLGGTPAGRAGAAAAARLAAAAAPAPAGPGDDELDEATWAAAEEVLSQHEARLSQEQQRPSQPGSAGGGSAGGATARPRRALPSWAAAPPPRAISAALEAAAAAPLPGPRGLAGAGALVAGMDLDDETLAAAEEVLSQAEARLSQHSSGAAAAPLPSPSPSPSPSRPQRGSQPRGIGGDGGGGGSFTFDAAPPPGGTQGSQPARRSPVLSQKRGVKPRFEIDLTQDD</sequence>
<feature type="compositionally biased region" description="Gly residues" evidence="2">
    <location>
        <begin position="327"/>
        <end position="336"/>
    </location>
</feature>
<dbReference type="GO" id="GO:0006281">
    <property type="term" value="P:DNA repair"/>
    <property type="evidence" value="ECO:0007669"/>
    <property type="project" value="TreeGrafter"/>
</dbReference>
<dbReference type="Pfam" id="PF00271">
    <property type="entry name" value="Helicase_C"/>
    <property type="match status" value="1"/>
</dbReference>
<proteinExistence type="predicted"/>
<dbReference type="GO" id="GO:0016787">
    <property type="term" value="F:hydrolase activity"/>
    <property type="evidence" value="ECO:0007669"/>
    <property type="project" value="UniProtKB-KW"/>
</dbReference>
<feature type="compositionally biased region" description="Pro residues" evidence="2">
    <location>
        <begin position="685"/>
        <end position="695"/>
    </location>
</feature>
<feature type="compositionally biased region" description="Basic residues" evidence="2">
    <location>
        <begin position="285"/>
        <end position="306"/>
    </location>
</feature>
<feature type="compositionally biased region" description="Low complexity" evidence="2">
    <location>
        <begin position="493"/>
        <end position="503"/>
    </location>
</feature>
<evidence type="ECO:0000256" key="1">
    <source>
        <dbReference type="ARBA" id="ARBA00022801"/>
    </source>
</evidence>
<gene>
    <name evidence="4" type="ORF">Rsub_09108</name>
</gene>
<dbReference type="InterPro" id="IPR001650">
    <property type="entry name" value="Helicase_C-like"/>
</dbReference>
<dbReference type="SUPFAM" id="SSF52540">
    <property type="entry name" value="P-loop containing nucleoside triphosphate hydrolases"/>
    <property type="match status" value="2"/>
</dbReference>
<keyword evidence="1" id="KW-0378">Hydrolase</keyword>
<dbReference type="InParanoid" id="A0A2V0PEI5"/>
<dbReference type="InterPro" id="IPR000330">
    <property type="entry name" value="SNF2_N"/>
</dbReference>
<feature type="compositionally biased region" description="Gly residues" evidence="2">
    <location>
        <begin position="705"/>
        <end position="715"/>
    </location>
</feature>
<dbReference type="GO" id="GO:0005524">
    <property type="term" value="F:ATP binding"/>
    <property type="evidence" value="ECO:0007669"/>
    <property type="project" value="InterPro"/>
</dbReference>
<dbReference type="EMBL" id="BDRX01000077">
    <property type="protein sequence ID" value="GBF96313.1"/>
    <property type="molecule type" value="Genomic_DNA"/>
</dbReference>
<dbReference type="Pfam" id="PF00176">
    <property type="entry name" value="SNF2-rel_dom"/>
    <property type="match status" value="1"/>
</dbReference>
<dbReference type="Gene3D" id="3.40.50.10810">
    <property type="entry name" value="Tandem AAA-ATPase domain"/>
    <property type="match status" value="1"/>
</dbReference>
<feature type="domain" description="Helicase C-terminal" evidence="3">
    <location>
        <begin position="335"/>
        <end position="487"/>
    </location>
</feature>
<comment type="caution">
    <text evidence="4">The sequence shown here is derived from an EMBL/GenBank/DDBJ whole genome shotgun (WGS) entry which is preliminary data.</text>
</comment>
<feature type="compositionally biased region" description="Low complexity" evidence="2">
    <location>
        <begin position="198"/>
        <end position="216"/>
    </location>
</feature>
<feature type="compositionally biased region" description="Acidic residues" evidence="2">
    <location>
        <begin position="258"/>
        <end position="275"/>
    </location>
</feature>
<feature type="region of interest" description="Disordered" evidence="2">
    <location>
        <begin position="184"/>
        <end position="336"/>
    </location>
</feature>
<dbReference type="PANTHER" id="PTHR45766">
    <property type="entry name" value="DNA ANNEALING HELICASE AND ENDONUCLEASE ZRANB3 FAMILY MEMBER"/>
    <property type="match status" value="1"/>
</dbReference>
<dbReference type="Gene3D" id="3.40.50.300">
    <property type="entry name" value="P-loop containing nucleotide triphosphate hydrolases"/>
    <property type="match status" value="1"/>
</dbReference>
<accession>A0A2V0PEI5</accession>
<dbReference type="PANTHER" id="PTHR45766:SF6">
    <property type="entry name" value="SWI_SNF-RELATED MATRIX-ASSOCIATED ACTIN-DEPENDENT REGULATOR OF CHROMATIN SUBFAMILY A-LIKE PROTEIN 1"/>
    <property type="match status" value="1"/>
</dbReference>
<dbReference type="CDD" id="cd18793">
    <property type="entry name" value="SF2_C_SNF"/>
    <property type="match status" value="1"/>
</dbReference>
<feature type="region of interest" description="Disordered" evidence="2">
    <location>
        <begin position="493"/>
        <end position="530"/>
    </location>
</feature>
<feature type="compositionally biased region" description="Low complexity" evidence="2">
    <location>
        <begin position="603"/>
        <end position="621"/>
    </location>
</feature>
<dbReference type="InterPro" id="IPR038718">
    <property type="entry name" value="SNF2-like_sf"/>
</dbReference>
<reference evidence="4 5" key="1">
    <citation type="journal article" date="2018" name="Sci. Rep.">
        <title>Raphidocelis subcapitata (=Pseudokirchneriella subcapitata) provides an insight into genome evolution and environmental adaptations in the Sphaeropleales.</title>
        <authorList>
            <person name="Suzuki S."/>
            <person name="Yamaguchi H."/>
            <person name="Nakajima N."/>
            <person name="Kawachi M."/>
        </authorList>
    </citation>
    <scope>NUCLEOTIDE SEQUENCE [LARGE SCALE GENOMIC DNA]</scope>
    <source>
        <strain evidence="4 5">NIES-35</strain>
    </source>
</reference>
<feature type="compositionally biased region" description="Low complexity" evidence="2">
    <location>
        <begin position="248"/>
        <end position="257"/>
    </location>
</feature>
<evidence type="ECO:0000313" key="4">
    <source>
        <dbReference type="EMBL" id="GBF96313.1"/>
    </source>
</evidence>
<protein>
    <recommendedName>
        <fullName evidence="3">Helicase C-terminal domain-containing protein</fullName>
    </recommendedName>
</protein>
<dbReference type="InterPro" id="IPR027417">
    <property type="entry name" value="P-loop_NTPase"/>
</dbReference>
<dbReference type="OrthoDB" id="2801544at2759"/>
<keyword evidence="5" id="KW-1185">Reference proteome</keyword>
<dbReference type="SMART" id="SM00490">
    <property type="entry name" value="HELICc"/>
    <property type="match status" value="1"/>
</dbReference>
<dbReference type="AlphaFoldDB" id="A0A2V0PEI5"/>
<feature type="region of interest" description="Disordered" evidence="2">
    <location>
        <begin position="663"/>
        <end position="757"/>
    </location>
</feature>
<dbReference type="Proteomes" id="UP000247498">
    <property type="component" value="Unassembled WGS sequence"/>
</dbReference>
<dbReference type="STRING" id="307507.A0A2V0PEI5"/>
<feature type="region of interest" description="Disordered" evidence="2">
    <location>
        <begin position="579"/>
        <end position="621"/>
    </location>
</feature>
<dbReference type="PROSITE" id="PS51194">
    <property type="entry name" value="HELICASE_CTER"/>
    <property type="match status" value="1"/>
</dbReference>
<evidence type="ECO:0000313" key="5">
    <source>
        <dbReference type="Proteomes" id="UP000247498"/>
    </source>
</evidence>
<evidence type="ECO:0000259" key="3">
    <source>
        <dbReference type="PROSITE" id="PS51194"/>
    </source>
</evidence>
<dbReference type="GO" id="GO:0031297">
    <property type="term" value="P:replication fork processing"/>
    <property type="evidence" value="ECO:0007669"/>
    <property type="project" value="TreeGrafter"/>
</dbReference>
<dbReference type="InterPro" id="IPR049730">
    <property type="entry name" value="SNF2/RAD54-like_C"/>
</dbReference>
<dbReference type="GO" id="GO:0043596">
    <property type="term" value="C:nuclear replication fork"/>
    <property type="evidence" value="ECO:0007669"/>
    <property type="project" value="TreeGrafter"/>
</dbReference>
<organism evidence="4 5">
    <name type="scientific">Raphidocelis subcapitata</name>
    <dbReference type="NCBI Taxonomy" id="307507"/>
    <lineage>
        <taxon>Eukaryota</taxon>
        <taxon>Viridiplantae</taxon>
        <taxon>Chlorophyta</taxon>
        <taxon>core chlorophytes</taxon>
        <taxon>Chlorophyceae</taxon>
        <taxon>CS clade</taxon>
        <taxon>Sphaeropleales</taxon>
        <taxon>Selenastraceae</taxon>
        <taxon>Raphidocelis</taxon>
    </lineage>
</organism>